<comment type="caution">
    <text evidence="2">The sequence shown here is derived from an EMBL/GenBank/DDBJ whole genome shotgun (WGS) entry which is preliminary data.</text>
</comment>
<gene>
    <name evidence="2" type="ORF">GO608_08275</name>
</gene>
<sequence length="124" mass="13409">MLELILAAAAVIVALTLAWVAGRRRKHEGLAWVEAQPDNVARLYLRAAAEADGYWLHVQMRSGRKRMIAAPWELDDTLRRLGALGLALSPDDRAALDASLARRADQRDDGGRQSRRGAAGGAAA</sequence>
<keyword evidence="3" id="KW-1185">Reference proteome</keyword>
<reference evidence="2" key="1">
    <citation type="submission" date="2019-12" db="EMBL/GenBank/DDBJ databases">
        <title>Comparative genomics gives insights into the taxonomy of the Azoarcus-Aromatoleum group and reveals separate origins of nif in the plant-associated Azoarcus and non-plant-associated Aromatoleum sub-groups.</title>
        <authorList>
            <person name="Lafos M."/>
            <person name="Maluk M."/>
            <person name="Batista M."/>
            <person name="Junghare M."/>
            <person name="Carmona M."/>
            <person name="Faoro H."/>
            <person name="Cruz L.M."/>
            <person name="Battistoni F."/>
            <person name="De Souza E."/>
            <person name="Pedrosa F."/>
            <person name="Chen W.-M."/>
            <person name="Poole P.S."/>
            <person name="Dixon R.A."/>
            <person name="James E.K."/>
        </authorList>
    </citation>
    <scope>NUCLEOTIDE SEQUENCE</scope>
    <source>
        <strain evidence="2">U120</strain>
    </source>
</reference>
<feature type="compositionally biased region" description="Basic and acidic residues" evidence="1">
    <location>
        <begin position="100"/>
        <end position="112"/>
    </location>
</feature>
<name>A0ABX1MZ83_9RHOO</name>
<proteinExistence type="predicted"/>
<dbReference type="Proteomes" id="UP000601990">
    <property type="component" value="Unassembled WGS sequence"/>
</dbReference>
<evidence type="ECO:0000256" key="1">
    <source>
        <dbReference type="SAM" id="MobiDB-lite"/>
    </source>
</evidence>
<dbReference type="EMBL" id="WTVH01000012">
    <property type="protein sequence ID" value="NMF93323.1"/>
    <property type="molecule type" value="Genomic_DNA"/>
</dbReference>
<dbReference type="RefSeq" id="WP_169198600.1">
    <property type="nucleotide sequence ID" value="NZ_WTVH02000010.1"/>
</dbReference>
<protein>
    <submittedName>
        <fullName evidence="2">Uncharacterized protein</fullName>
    </submittedName>
</protein>
<organism evidence="2 3">
    <name type="scientific">Aromatoleum buckelii</name>
    <dbReference type="NCBI Taxonomy" id="200254"/>
    <lineage>
        <taxon>Bacteria</taxon>
        <taxon>Pseudomonadati</taxon>
        <taxon>Pseudomonadota</taxon>
        <taxon>Betaproteobacteria</taxon>
        <taxon>Rhodocyclales</taxon>
        <taxon>Rhodocyclaceae</taxon>
        <taxon>Aromatoleum</taxon>
    </lineage>
</organism>
<accession>A0ABX1MZ83</accession>
<evidence type="ECO:0000313" key="3">
    <source>
        <dbReference type="Proteomes" id="UP000601990"/>
    </source>
</evidence>
<feature type="region of interest" description="Disordered" evidence="1">
    <location>
        <begin position="100"/>
        <end position="124"/>
    </location>
</feature>
<evidence type="ECO:0000313" key="2">
    <source>
        <dbReference type="EMBL" id="NMF93323.1"/>
    </source>
</evidence>